<dbReference type="EMBL" id="KQ416092">
    <property type="protein sequence ID" value="KOF98714.1"/>
    <property type="molecule type" value="Genomic_DNA"/>
</dbReference>
<dbReference type="AlphaFoldDB" id="A0A0L8IBE1"/>
<proteinExistence type="predicted"/>
<protein>
    <submittedName>
        <fullName evidence="1">Uncharacterized protein</fullName>
    </submittedName>
</protein>
<reference evidence="1" key="1">
    <citation type="submission" date="2015-07" db="EMBL/GenBank/DDBJ databases">
        <title>MeaNS - Measles Nucleotide Surveillance Program.</title>
        <authorList>
            <person name="Tran T."/>
            <person name="Druce J."/>
        </authorList>
    </citation>
    <scope>NUCLEOTIDE SEQUENCE</scope>
    <source>
        <strain evidence="1">UCB-OBI-ISO-001</strain>
        <tissue evidence="1">Gonad</tissue>
    </source>
</reference>
<gene>
    <name evidence="1" type="ORF">OCBIM_22023604mg</name>
</gene>
<organism evidence="1">
    <name type="scientific">Octopus bimaculoides</name>
    <name type="common">California two-spotted octopus</name>
    <dbReference type="NCBI Taxonomy" id="37653"/>
    <lineage>
        <taxon>Eukaryota</taxon>
        <taxon>Metazoa</taxon>
        <taxon>Spiralia</taxon>
        <taxon>Lophotrochozoa</taxon>
        <taxon>Mollusca</taxon>
        <taxon>Cephalopoda</taxon>
        <taxon>Coleoidea</taxon>
        <taxon>Octopodiformes</taxon>
        <taxon>Octopoda</taxon>
        <taxon>Incirrata</taxon>
        <taxon>Octopodidae</taxon>
        <taxon>Octopus</taxon>
    </lineage>
</organism>
<sequence length="112" mass="12399">MTYRHWMFFQNQNNILGTLKAANAIVNLAPAANDDRNNQQNVLMPPKEVAMAAFVGSNKIQSVAPALPANIVHESNKEIPNAEGVNSNSLKNINSSNNIDKDNNAHHFWKSF</sequence>
<name>A0A0L8IBE1_OCTBM</name>
<evidence type="ECO:0000313" key="1">
    <source>
        <dbReference type="EMBL" id="KOF98714.1"/>
    </source>
</evidence>
<accession>A0A0L8IBE1</accession>